<dbReference type="GO" id="GO:0016758">
    <property type="term" value="F:hexosyltransferase activity"/>
    <property type="evidence" value="ECO:0007669"/>
    <property type="project" value="TreeGrafter"/>
</dbReference>
<dbReference type="Pfam" id="PF05704">
    <property type="entry name" value="Caps_synth"/>
    <property type="match status" value="1"/>
</dbReference>
<organism evidence="3 4">
    <name type="scientific">Povalibacter uvarum</name>
    <dbReference type="NCBI Taxonomy" id="732238"/>
    <lineage>
        <taxon>Bacteria</taxon>
        <taxon>Pseudomonadati</taxon>
        <taxon>Pseudomonadota</taxon>
        <taxon>Gammaproteobacteria</taxon>
        <taxon>Steroidobacterales</taxon>
        <taxon>Steroidobacteraceae</taxon>
        <taxon>Povalibacter</taxon>
    </lineage>
</organism>
<dbReference type="GO" id="GO:0006688">
    <property type="term" value="P:glycosphingolipid biosynthetic process"/>
    <property type="evidence" value="ECO:0007669"/>
    <property type="project" value="TreeGrafter"/>
</dbReference>
<dbReference type="GO" id="GO:0016020">
    <property type="term" value="C:membrane"/>
    <property type="evidence" value="ECO:0007669"/>
    <property type="project" value="GOC"/>
</dbReference>
<protein>
    <recommendedName>
        <fullName evidence="2">Alpha 1,4-glycosyltransferase domain-containing protein</fullName>
    </recommendedName>
</protein>
<reference evidence="3 4" key="1">
    <citation type="submission" date="2020-08" db="EMBL/GenBank/DDBJ databases">
        <title>Genomic Encyclopedia of Type Strains, Phase IV (KMG-IV): sequencing the most valuable type-strain genomes for metagenomic binning, comparative biology and taxonomic classification.</title>
        <authorList>
            <person name="Goeker M."/>
        </authorList>
    </citation>
    <scope>NUCLEOTIDE SEQUENCE [LARGE SCALE GENOMIC DNA]</scope>
    <source>
        <strain evidence="3 4">DSM 26723</strain>
    </source>
</reference>
<dbReference type="Gene3D" id="3.90.550.20">
    <property type="match status" value="1"/>
</dbReference>
<dbReference type="InterPro" id="IPR008441">
    <property type="entry name" value="AfumC-like_glycosyl_Trfase"/>
</dbReference>
<dbReference type="InterPro" id="IPR029044">
    <property type="entry name" value="Nucleotide-diphossugar_trans"/>
</dbReference>
<evidence type="ECO:0000256" key="1">
    <source>
        <dbReference type="ARBA" id="ARBA00022679"/>
    </source>
</evidence>
<accession>A0A841HHD2</accession>
<dbReference type="InterPro" id="IPR051981">
    <property type="entry name" value="Glycosyltransf_32"/>
</dbReference>
<evidence type="ECO:0000259" key="2">
    <source>
        <dbReference type="Pfam" id="PF04572"/>
    </source>
</evidence>
<dbReference type="InterPro" id="IPR007652">
    <property type="entry name" value="A1-4-GlycosylTfrase_dom"/>
</dbReference>
<keyword evidence="1" id="KW-0808">Transferase</keyword>
<dbReference type="AlphaFoldDB" id="A0A841HHD2"/>
<gene>
    <name evidence="3" type="ORF">HNQ60_000820</name>
</gene>
<evidence type="ECO:0000313" key="3">
    <source>
        <dbReference type="EMBL" id="MBB6091974.1"/>
    </source>
</evidence>
<proteinExistence type="predicted"/>
<dbReference type="PANTHER" id="PTHR12042">
    <property type="entry name" value="LACTOSYLCERAMIDE 4-ALPHA-GALACTOSYLTRANSFERASE ALPHA- 1,4-GALACTOSYLTRANSFERASE"/>
    <property type="match status" value="1"/>
</dbReference>
<dbReference type="SUPFAM" id="SSF53448">
    <property type="entry name" value="Nucleotide-diphospho-sugar transferases"/>
    <property type="match status" value="1"/>
</dbReference>
<dbReference type="EMBL" id="JACHHZ010000001">
    <property type="protein sequence ID" value="MBB6091974.1"/>
    <property type="molecule type" value="Genomic_DNA"/>
</dbReference>
<comment type="caution">
    <text evidence="3">The sequence shown here is derived from an EMBL/GenBank/DDBJ whole genome shotgun (WGS) entry which is preliminary data.</text>
</comment>
<evidence type="ECO:0000313" key="4">
    <source>
        <dbReference type="Proteomes" id="UP000588068"/>
    </source>
</evidence>
<dbReference type="Proteomes" id="UP000588068">
    <property type="component" value="Unassembled WGS sequence"/>
</dbReference>
<dbReference type="PANTHER" id="PTHR12042:SF21">
    <property type="entry name" value="ALPHA1,4-GALACTOSYLTRANSFERASE 1-RELATED"/>
    <property type="match status" value="1"/>
</dbReference>
<keyword evidence="4" id="KW-1185">Reference proteome</keyword>
<feature type="domain" description="Alpha 1,4-glycosyltransferase" evidence="2">
    <location>
        <begin position="128"/>
        <end position="219"/>
    </location>
</feature>
<dbReference type="RefSeq" id="WP_184329737.1">
    <property type="nucleotide sequence ID" value="NZ_JACHHZ010000001.1"/>
</dbReference>
<name>A0A841HHD2_9GAMM</name>
<dbReference type="Pfam" id="PF04572">
    <property type="entry name" value="Gb3_synth"/>
    <property type="match status" value="1"/>
</dbReference>
<sequence length="277" mass="30687">MARVSGLWIGSPLSPLERACIASFLTRGHQFDLFTYEEIPGVPDGCRVLDAAEVLPRERVFAHSAGVGRGSVAAFSDCFRYELLYRHGGWWVDLDVFCLTDSLPDAGFVVGRQGPTIINSAILRAPAGHPVVAAARSACETKSSEVEWGELGPDLLTRLMRQHGLDATAFPPEVFYPVDWQHYWAVLDPRRAADVLNRMRSAACIHLWNEMLRRIQFDKNVLPPQGSVLRSLYEASIGVSEFTHEYALAVDCAPNALQLEIRSRCPEPGVPGTFTHQ</sequence>